<sequence length="275" mass="31152">MPEDGSPRDPSGIVLAANHIAWRYGYFIEAYPKLGQSTFHIILALLVSQIVGRIIQLYPDARTDRATIHNLPEDIWHSIISRILTLNPRWAAGIDEIFSAPLHADLDPKLDQATFLVDALAQLIDERPELASELSKQPSFRKVFQSASKGMRSKSKRPIPTEAPELYEGRGKGSGENAVGFLRRVYSDWLPTPLSISDIGDLDPKLYGTLKSWVRDRKPPADLTQFFKSKKRRTPEEIDAELKKHRINKPEDAFARFPNDKKTAARLYNAALRRQ</sequence>
<organism evidence="2 3">
    <name type="scientific">Pseudolabrys taiwanensis</name>
    <dbReference type="NCBI Taxonomy" id="331696"/>
    <lineage>
        <taxon>Bacteria</taxon>
        <taxon>Pseudomonadati</taxon>
        <taxon>Pseudomonadota</taxon>
        <taxon>Alphaproteobacteria</taxon>
        <taxon>Hyphomicrobiales</taxon>
        <taxon>Xanthobacteraceae</taxon>
        <taxon>Pseudolabrys</taxon>
    </lineage>
</organism>
<dbReference type="KEGG" id="ptaw:DW352_13995"/>
<gene>
    <name evidence="2" type="ORF">DW352_13995</name>
</gene>
<feature type="region of interest" description="Disordered" evidence="1">
    <location>
        <begin position="151"/>
        <end position="171"/>
    </location>
</feature>
<evidence type="ECO:0000313" key="3">
    <source>
        <dbReference type="Proteomes" id="UP000254889"/>
    </source>
</evidence>
<protein>
    <submittedName>
        <fullName evidence="2">Uncharacterized protein</fullName>
    </submittedName>
</protein>
<evidence type="ECO:0000256" key="1">
    <source>
        <dbReference type="SAM" id="MobiDB-lite"/>
    </source>
</evidence>
<dbReference type="AlphaFoldDB" id="A0A345ZX80"/>
<reference evidence="2 3" key="1">
    <citation type="submission" date="2018-07" db="EMBL/GenBank/DDBJ databases">
        <authorList>
            <person name="Quirk P.G."/>
            <person name="Krulwich T.A."/>
        </authorList>
    </citation>
    <scope>NUCLEOTIDE SEQUENCE [LARGE SCALE GENOMIC DNA]</scope>
    <source>
        <strain evidence="2 3">CC-BB4</strain>
    </source>
</reference>
<dbReference type="OrthoDB" id="8477119at2"/>
<name>A0A345ZX80_9HYPH</name>
<accession>A0A345ZX80</accession>
<dbReference type="Proteomes" id="UP000254889">
    <property type="component" value="Chromosome"/>
</dbReference>
<dbReference type="EMBL" id="CP031417">
    <property type="protein sequence ID" value="AXK81527.1"/>
    <property type="molecule type" value="Genomic_DNA"/>
</dbReference>
<keyword evidence="3" id="KW-1185">Reference proteome</keyword>
<proteinExistence type="predicted"/>
<evidence type="ECO:0000313" key="2">
    <source>
        <dbReference type="EMBL" id="AXK81527.1"/>
    </source>
</evidence>